<comment type="caution">
    <text evidence="1">The sequence shown here is derived from an EMBL/GenBank/DDBJ whole genome shotgun (WGS) entry which is preliminary data.</text>
</comment>
<evidence type="ECO:0000313" key="1">
    <source>
        <dbReference type="EMBL" id="KKL92948.1"/>
    </source>
</evidence>
<dbReference type="AlphaFoldDB" id="A0A0F9G2Q6"/>
<gene>
    <name evidence="1" type="ORF">LCGC14_1879580</name>
</gene>
<reference evidence="1" key="1">
    <citation type="journal article" date="2015" name="Nature">
        <title>Complex archaea that bridge the gap between prokaryotes and eukaryotes.</title>
        <authorList>
            <person name="Spang A."/>
            <person name="Saw J.H."/>
            <person name="Jorgensen S.L."/>
            <person name="Zaremba-Niedzwiedzka K."/>
            <person name="Martijn J."/>
            <person name="Lind A.E."/>
            <person name="van Eijk R."/>
            <person name="Schleper C."/>
            <person name="Guy L."/>
            <person name="Ettema T.J."/>
        </authorList>
    </citation>
    <scope>NUCLEOTIDE SEQUENCE</scope>
</reference>
<dbReference type="EMBL" id="LAZR01019327">
    <property type="protein sequence ID" value="KKL92948.1"/>
    <property type="molecule type" value="Genomic_DNA"/>
</dbReference>
<name>A0A0F9G2Q6_9ZZZZ</name>
<accession>A0A0F9G2Q6</accession>
<proteinExistence type="predicted"/>
<sequence>MTDKDQKMRYSNAELETIKVTFNEDVLFLLRKFFLGGKLTVDEQKALTIFKDNIPAVEVLRKELLPVIDPDAPQFQLMDMYLTIEYRGKHPDEILCEARIRDVLIDYFDQKFIELTTSITSTITLQGLLSSKVEPLQRATNLAGRNMILFHLESHLNDFKVLATKKEETKEEQEERAKKDSVE</sequence>
<protein>
    <submittedName>
        <fullName evidence="1">Uncharacterized protein</fullName>
    </submittedName>
</protein>
<organism evidence="1">
    <name type="scientific">marine sediment metagenome</name>
    <dbReference type="NCBI Taxonomy" id="412755"/>
    <lineage>
        <taxon>unclassified sequences</taxon>
        <taxon>metagenomes</taxon>
        <taxon>ecological metagenomes</taxon>
    </lineage>
</organism>